<evidence type="ECO:0000259" key="3">
    <source>
        <dbReference type="Pfam" id="PF05532"/>
    </source>
</evidence>
<dbReference type="Proteomes" id="UP000805614">
    <property type="component" value="Unassembled WGS sequence"/>
</dbReference>
<comment type="caution">
    <text evidence="4">The sequence shown here is derived from an EMBL/GenBank/DDBJ whole genome shotgun (WGS) entry which is preliminary data.</text>
</comment>
<feature type="domain" description="CsbD-like" evidence="3">
    <location>
        <begin position="5"/>
        <end position="56"/>
    </location>
</feature>
<dbReference type="InterPro" id="IPR036629">
    <property type="entry name" value="YjbJ_sf"/>
</dbReference>
<dbReference type="Pfam" id="PF05532">
    <property type="entry name" value="CsbD"/>
    <property type="match status" value="1"/>
</dbReference>
<evidence type="ECO:0000256" key="2">
    <source>
        <dbReference type="SAM" id="MobiDB-lite"/>
    </source>
</evidence>
<sequence>MSFMDKLKNRMQMGKGHAKEATGRETRDPYLESEGRRDRAAGGVKQVGEHAKDAVRNVKKSFGR</sequence>
<dbReference type="SUPFAM" id="SSF69047">
    <property type="entry name" value="Hypothetical protein YjbJ"/>
    <property type="match status" value="1"/>
</dbReference>
<dbReference type="InterPro" id="IPR008462">
    <property type="entry name" value="CsbD"/>
</dbReference>
<evidence type="ECO:0000313" key="4">
    <source>
        <dbReference type="EMBL" id="MBC6469409.1"/>
    </source>
</evidence>
<comment type="similarity">
    <text evidence="1">Belongs to the UPF0337 (CsbD) family.</text>
</comment>
<dbReference type="RefSeq" id="WP_187246462.1">
    <property type="nucleotide sequence ID" value="NZ_JABVEC010000027.1"/>
</dbReference>
<dbReference type="Gene3D" id="1.10.1470.10">
    <property type="entry name" value="YjbJ"/>
    <property type="match status" value="1"/>
</dbReference>
<organism evidence="4 5">
    <name type="scientific">Actinomadura alba</name>
    <dbReference type="NCBI Taxonomy" id="406431"/>
    <lineage>
        <taxon>Bacteria</taxon>
        <taxon>Bacillati</taxon>
        <taxon>Actinomycetota</taxon>
        <taxon>Actinomycetes</taxon>
        <taxon>Streptosporangiales</taxon>
        <taxon>Thermomonosporaceae</taxon>
        <taxon>Actinomadura</taxon>
    </lineage>
</organism>
<keyword evidence="5" id="KW-1185">Reference proteome</keyword>
<evidence type="ECO:0000313" key="5">
    <source>
        <dbReference type="Proteomes" id="UP000805614"/>
    </source>
</evidence>
<proteinExistence type="inferred from homology"/>
<protein>
    <submittedName>
        <fullName evidence="4">CsbD family protein</fullName>
    </submittedName>
</protein>
<gene>
    <name evidence="4" type="ORF">HKK74_28525</name>
</gene>
<evidence type="ECO:0000256" key="1">
    <source>
        <dbReference type="ARBA" id="ARBA00009129"/>
    </source>
</evidence>
<name>A0ABR7LXY1_9ACTN</name>
<accession>A0ABR7LXY1</accession>
<reference evidence="4 5" key="1">
    <citation type="submission" date="2020-06" db="EMBL/GenBank/DDBJ databases">
        <title>Actinomadura xiongansis sp. nov., isolated from soil of Baiyangdian.</title>
        <authorList>
            <person name="Zhang X."/>
        </authorList>
    </citation>
    <scope>NUCLEOTIDE SEQUENCE [LARGE SCALE GENOMIC DNA]</scope>
    <source>
        <strain evidence="4 5">HBUM206468</strain>
    </source>
</reference>
<dbReference type="EMBL" id="JABVEC010000027">
    <property type="protein sequence ID" value="MBC6469409.1"/>
    <property type="molecule type" value="Genomic_DNA"/>
</dbReference>
<feature type="compositionally biased region" description="Basic and acidic residues" evidence="2">
    <location>
        <begin position="17"/>
        <end position="40"/>
    </location>
</feature>
<feature type="region of interest" description="Disordered" evidence="2">
    <location>
        <begin position="1"/>
        <end position="50"/>
    </location>
</feature>